<gene>
    <name evidence="4" type="ORF">SAMN05661091_0057</name>
</gene>
<evidence type="ECO:0000313" key="5">
    <source>
        <dbReference type="Proteomes" id="UP000192940"/>
    </source>
</evidence>
<organism evidence="4 5">
    <name type="scientific">Paenibacillus uliginis N3/975</name>
    <dbReference type="NCBI Taxonomy" id="1313296"/>
    <lineage>
        <taxon>Bacteria</taxon>
        <taxon>Bacillati</taxon>
        <taxon>Bacillota</taxon>
        <taxon>Bacilli</taxon>
        <taxon>Bacillales</taxon>
        <taxon>Paenibacillaceae</taxon>
        <taxon>Paenibacillus</taxon>
    </lineage>
</organism>
<proteinExistence type="predicted"/>
<dbReference type="PANTHER" id="PTHR45982:SF1">
    <property type="entry name" value="REGULATOR OF CHROMOSOME CONDENSATION"/>
    <property type="match status" value="1"/>
</dbReference>
<dbReference type="Pfam" id="PF25390">
    <property type="entry name" value="WD40_RLD"/>
    <property type="match status" value="1"/>
</dbReference>
<dbReference type="RefSeq" id="WP_208917111.1">
    <property type="nucleotide sequence ID" value="NZ_LT840184.1"/>
</dbReference>
<dbReference type="PRINTS" id="PR00633">
    <property type="entry name" value="RCCNDNSATION"/>
</dbReference>
<evidence type="ECO:0000313" key="4">
    <source>
        <dbReference type="EMBL" id="SMF64330.1"/>
    </source>
</evidence>
<dbReference type="Gene3D" id="2.130.10.30">
    <property type="entry name" value="Regulator of chromosome condensation 1/beta-lactamase-inhibitor protein II"/>
    <property type="match status" value="1"/>
</dbReference>
<protein>
    <submittedName>
        <fullName evidence="4">Regulator of chromosome condensation (RCC1) repeat-containing protein</fullName>
    </submittedName>
</protein>
<reference evidence="4 5" key="1">
    <citation type="submission" date="2017-04" db="EMBL/GenBank/DDBJ databases">
        <authorList>
            <person name="Afonso C.L."/>
            <person name="Miller P.J."/>
            <person name="Scott M.A."/>
            <person name="Spackman E."/>
            <person name="Goraichik I."/>
            <person name="Dimitrov K.M."/>
            <person name="Suarez D.L."/>
            <person name="Swayne D.E."/>
        </authorList>
    </citation>
    <scope>NUCLEOTIDE SEQUENCE [LARGE SCALE GENOMIC DNA]</scope>
    <source>
        <strain evidence="4 5">N3/975</strain>
    </source>
</reference>
<name>A0A1X7G6J7_9BACL</name>
<keyword evidence="2" id="KW-0677">Repeat</keyword>
<dbReference type="InterPro" id="IPR009091">
    <property type="entry name" value="RCC1/BLIP-II"/>
</dbReference>
<keyword evidence="1" id="KW-0344">Guanine-nucleotide releasing factor</keyword>
<dbReference type="InterPro" id="IPR058923">
    <property type="entry name" value="RCC1-like_dom"/>
</dbReference>
<accession>A0A1X7G6J7</accession>
<dbReference type="InterPro" id="IPR000408">
    <property type="entry name" value="Reg_chr_condens"/>
</dbReference>
<feature type="domain" description="RCC1-like" evidence="3">
    <location>
        <begin position="32"/>
        <end position="240"/>
    </location>
</feature>
<evidence type="ECO:0000256" key="2">
    <source>
        <dbReference type="ARBA" id="ARBA00022737"/>
    </source>
</evidence>
<dbReference type="AlphaFoldDB" id="A0A1X7G6J7"/>
<dbReference type="PROSITE" id="PS00626">
    <property type="entry name" value="RCC1_2"/>
    <property type="match status" value="1"/>
</dbReference>
<dbReference type="InterPro" id="IPR051553">
    <property type="entry name" value="Ran_GTPase-activating"/>
</dbReference>
<evidence type="ECO:0000256" key="1">
    <source>
        <dbReference type="ARBA" id="ARBA00022658"/>
    </source>
</evidence>
<dbReference type="Proteomes" id="UP000192940">
    <property type="component" value="Chromosome I"/>
</dbReference>
<dbReference type="SUPFAM" id="SSF50985">
    <property type="entry name" value="RCC1/BLIP-II"/>
    <property type="match status" value="1"/>
</dbReference>
<dbReference type="STRING" id="1313296.SAMN05661091_0057"/>
<dbReference type="PANTHER" id="PTHR45982">
    <property type="entry name" value="REGULATOR OF CHROMOSOME CONDENSATION"/>
    <property type="match status" value="1"/>
</dbReference>
<keyword evidence="5" id="KW-1185">Reference proteome</keyword>
<dbReference type="EMBL" id="LT840184">
    <property type="protein sequence ID" value="SMF64330.1"/>
    <property type="molecule type" value="Genomic_DNA"/>
</dbReference>
<dbReference type="PROSITE" id="PS50012">
    <property type="entry name" value="RCC1_3"/>
    <property type="match status" value="3"/>
</dbReference>
<sequence>MHPIQNRWKMVLNKTSVIGLFPVMATSKAGSAKELNMIEVSSSDDHFLALMSDGTVMAMGCNQDNQLGNTTMVTEQAAHLVVTSEEGRFLSNIKAIAAGGFHNLALDDRGQVWAWGDHRSGQLGIGCMNDTDHMKTATRVAFPQGVNIVGISAGAAFSLALDDQGHVWAWGDNEEGQLGIGYHNNGGSQHNPIQVTTADGVLNDIQSISAGQYHSLALDKEGRIWGWGANWNGALGFDETIHLESVVEEILLSWGNEVSFNLGEVVRTDHFYTLMDYMTEYYKDEMIWNFAKPMTNAGDVFSEVFTGNMQSQVVKADGSVWAWGYVEDQMNDVGKYLNYEIIEFRADISTGVEAFDQSLLGHTLISNGSKWSLALCENSTPYLPIKLNEIIKFHMITGEGFFMICRGSYDSEWSLQNNYINYEAISI</sequence>
<evidence type="ECO:0000259" key="3">
    <source>
        <dbReference type="Pfam" id="PF25390"/>
    </source>
</evidence>